<dbReference type="AlphaFoldDB" id="A0A812HBE8"/>
<name>A0A812HBE8_9DINO</name>
<dbReference type="Proteomes" id="UP000604046">
    <property type="component" value="Unassembled WGS sequence"/>
</dbReference>
<proteinExistence type="predicted"/>
<evidence type="ECO:0000313" key="3">
    <source>
        <dbReference type="Proteomes" id="UP000604046"/>
    </source>
</evidence>
<reference evidence="2" key="1">
    <citation type="submission" date="2021-02" db="EMBL/GenBank/DDBJ databases">
        <authorList>
            <person name="Dougan E. K."/>
            <person name="Rhodes N."/>
            <person name="Thang M."/>
            <person name="Chan C."/>
        </authorList>
    </citation>
    <scope>NUCLEOTIDE SEQUENCE</scope>
</reference>
<protein>
    <submittedName>
        <fullName evidence="2">Uncharacterized protein</fullName>
    </submittedName>
</protein>
<evidence type="ECO:0000313" key="2">
    <source>
        <dbReference type="EMBL" id="CAE6947541.1"/>
    </source>
</evidence>
<comment type="caution">
    <text evidence="2">The sequence shown here is derived from an EMBL/GenBank/DDBJ whole genome shotgun (WGS) entry which is preliminary data.</text>
</comment>
<keyword evidence="3" id="KW-1185">Reference proteome</keyword>
<keyword evidence="1" id="KW-0732">Signal</keyword>
<evidence type="ECO:0000256" key="1">
    <source>
        <dbReference type="SAM" id="SignalP"/>
    </source>
</evidence>
<dbReference type="EMBL" id="CAJNDS010000080">
    <property type="protein sequence ID" value="CAE6947541.1"/>
    <property type="molecule type" value="Genomic_DNA"/>
</dbReference>
<gene>
    <name evidence="2" type="ORF">SNAT2548_LOCUS1454</name>
</gene>
<organism evidence="2 3">
    <name type="scientific">Symbiodinium natans</name>
    <dbReference type="NCBI Taxonomy" id="878477"/>
    <lineage>
        <taxon>Eukaryota</taxon>
        <taxon>Sar</taxon>
        <taxon>Alveolata</taxon>
        <taxon>Dinophyceae</taxon>
        <taxon>Suessiales</taxon>
        <taxon>Symbiodiniaceae</taxon>
        <taxon>Symbiodinium</taxon>
    </lineage>
</organism>
<feature type="signal peptide" evidence="1">
    <location>
        <begin position="1"/>
        <end position="36"/>
    </location>
</feature>
<accession>A0A812HBE8</accession>
<feature type="chain" id="PRO_5032451063" evidence="1">
    <location>
        <begin position="37"/>
        <end position="384"/>
    </location>
</feature>
<sequence length="384" mass="43019">MWPKPQEPQSVPVSAKHFSFTMQFWWLALSSLPTQGIRVQDGDGLQRLWGSCVQPWLPAETACSARSMSEMPSLPDEAVYTVEYASHPISSNGLKSLSTLLSFTHSALVVTETRQVVGSEETPPLLFEYFARDFGPKAILPAAISDGGIPIWENQAVVGWRVASDKGEWLQGANRTTVGTATGRILNQWFREVVLWGRRHPAYTLFNLWDSTNAATRKSYMGDSVCHSFTEWSLSDLFRLGADFSIQRPLCRNYFAFITDRSPSRLDLTTPADSQSIVEFYQQLQPLTSHSFHDIADFASNLLRTVRGETRETGETSKTAEVVLFHAGPEGSGPGEYFRANLVKPYFGVKPSQLAQRMILPWQHIPPNVEGECETQVVRTLTPW</sequence>
<dbReference type="OrthoDB" id="408591at2759"/>